<feature type="domain" description="CBM20" evidence="3">
    <location>
        <begin position="38"/>
        <end position="147"/>
    </location>
</feature>
<feature type="compositionally biased region" description="Low complexity" evidence="2">
    <location>
        <begin position="439"/>
        <end position="452"/>
    </location>
</feature>
<evidence type="ECO:0000256" key="1">
    <source>
        <dbReference type="ARBA" id="ARBA00022801"/>
    </source>
</evidence>
<dbReference type="Pfam" id="PF00686">
    <property type="entry name" value="CBM_20"/>
    <property type="match status" value="1"/>
</dbReference>
<dbReference type="Gene3D" id="3.20.20.190">
    <property type="entry name" value="Phosphatidylinositol (PI) phosphodiesterase"/>
    <property type="match status" value="2"/>
</dbReference>
<dbReference type="InParanoid" id="A0A2P6N9U5"/>
<dbReference type="InterPro" id="IPR013783">
    <property type="entry name" value="Ig-like_fold"/>
</dbReference>
<dbReference type="GO" id="GO:0008081">
    <property type="term" value="F:phosphoric diester hydrolase activity"/>
    <property type="evidence" value="ECO:0007669"/>
    <property type="project" value="InterPro"/>
</dbReference>
<dbReference type="EMBL" id="MDYQ01000139">
    <property type="protein sequence ID" value="PRP80731.1"/>
    <property type="molecule type" value="Genomic_DNA"/>
</dbReference>
<dbReference type="PANTHER" id="PTHR22958:SF1">
    <property type="entry name" value="GLYCEROPHOSPHOCHOLINE PHOSPHODIESTERASE GPCPD1"/>
    <property type="match status" value="1"/>
</dbReference>
<comment type="caution">
    <text evidence="5">The sequence shown here is derived from an EMBL/GenBank/DDBJ whole genome shotgun (WGS) entry which is preliminary data.</text>
</comment>
<dbReference type="GO" id="GO:2001070">
    <property type="term" value="F:starch binding"/>
    <property type="evidence" value="ECO:0007669"/>
    <property type="project" value="InterPro"/>
</dbReference>
<dbReference type="PANTHER" id="PTHR22958">
    <property type="entry name" value="GLYCEROPHOSPHORYL DIESTER PHOSPHODIESTERASE"/>
    <property type="match status" value="1"/>
</dbReference>
<evidence type="ECO:0008006" key="7">
    <source>
        <dbReference type="Google" id="ProtNLM"/>
    </source>
</evidence>
<dbReference type="SUPFAM" id="SSF51695">
    <property type="entry name" value="PLC-like phosphodiesterases"/>
    <property type="match status" value="1"/>
</dbReference>
<dbReference type="InterPro" id="IPR013784">
    <property type="entry name" value="Carb-bd-like_fold"/>
</dbReference>
<dbReference type="CDD" id="cd08572">
    <property type="entry name" value="GDPD_GDE5_like"/>
    <property type="match status" value="1"/>
</dbReference>
<dbReference type="InterPro" id="IPR030395">
    <property type="entry name" value="GP_PDE_dom"/>
</dbReference>
<dbReference type="OrthoDB" id="197419at2759"/>
<accession>A0A2P6N9U5</accession>
<dbReference type="InterPro" id="IPR051578">
    <property type="entry name" value="GDPD"/>
</dbReference>
<dbReference type="InterPro" id="IPR017946">
    <property type="entry name" value="PLC-like_Pdiesterase_TIM-brl"/>
</dbReference>
<evidence type="ECO:0000256" key="2">
    <source>
        <dbReference type="SAM" id="MobiDB-lite"/>
    </source>
</evidence>
<evidence type="ECO:0000313" key="6">
    <source>
        <dbReference type="Proteomes" id="UP000241769"/>
    </source>
</evidence>
<dbReference type="Gene3D" id="2.60.40.10">
    <property type="entry name" value="Immunoglobulins"/>
    <property type="match status" value="1"/>
</dbReference>
<dbReference type="Pfam" id="PF03009">
    <property type="entry name" value="GDPD"/>
    <property type="match status" value="2"/>
</dbReference>
<keyword evidence="6" id="KW-1185">Reference proteome</keyword>
<evidence type="ECO:0000259" key="3">
    <source>
        <dbReference type="PROSITE" id="PS51166"/>
    </source>
</evidence>
<dbReference type="AlphaFoldDB" id="A0A2P6N9U5"/>
<dbReference type="PROSITE" id="PS51166">
    <property type="entry name" value="CBM20"/>
    <property type="match status" value="1"/>
</dbReference>
<dbReference type="GO" id="GO:0046475">
    <property type="term" value="P:glycerophospholipid catabolic process"/>
    <property type="evidence" value="ECO:0007669"/>
    <property type="project" value="TreeGrafter"/>
</dbReference>
<name>A0A2P6N9U5_9EUKA</name>
<organism evidence="5 6">
    <name type="scientific">Planoprotostelium fungivorum</name>
    <dbReference type="NCBI Taxonomy" id="1890364"/>
    <lineage>
        <taxon>Eukaryota</taxon>
        <taxon>Amoebozoa</taxon>
        <taxon>Evosea</taxon>
        <taxon>Variosea</taxon>
        <taxon>Cavosteliida</taxon>
        <taxon>Cavosteliaceae</taxon>
        <taxon>Planoprotostelium</taxon>
    </lineage>
</organism>
<dbReference type="CDD" id="cd05467">
    <property type="entry name" value="CBM20"/>
    <property type="match status" value="1"/>
</dbReference>
<keyword evidence="1" id="KW-0378">Hydrolase</keyword>
<proteinExistence type="predicted"/>
<dbReference type="Proteomes" id="UP000241769">
    <property type="component" value="Unassembled WGS sequence"/>
</dbReference>
<reference evidence="5 6" key="1">
    <citation type="journal article" date="2018" name="Genome Biol. Evol.">
        <title>Multiple Roots of Fruiting Body Formation in Amoebozoa.</title>
        <authorList>
            <person name="Hillmann F."/>
            <person name="Forbes G."/>
            <person name="Novohradska S."/>
            <person name="Ferling I."/>
            <person name="Riege K."/>
            <person name="Groth M."/>
            <person name="Westermann M."/>
            <person name="Marz M."/>
            <person name="Spaller T."/>
            <person name="Winckler T."/>
            <person name="Schaap P."/>
            <person name="Glockner G."/>
        </authorList>
    </citation>
    <scope>NUCLEOTIDE SEQUENCE [LARGE SCALE GENOMIC DNA]</scope>
    <source>
        <strain evidence="5 6">Jena</strain>
    </source>
</reference>
<feature type="region of interest" description="Disordered" evidence="2">
    <location>
        <begin position="417"/>
        <end position="488"/>
    </location>
</feature>
<evidence type="ECO:0000259" key="4">
    <source>
        <dbReference type="PROSITE" id="PS51704"/>
    </source>
</evidence>
<feature type="domain" description="GP-PDE" evidence="4">
    <location>
        <begin position="305"/>
        <end position="680"/>
    </location>
</feature>
<feature type="compositionally biased region" description="Polar residues" evidence="2">
    <location>
        <begin position="457"/>
        <end position="471"/>
    </location>
</feature>
<dbReference type="SMART" id="SM01065">
    <property type="entry name" value="CBM_2"/>
    <property type="match status" value="1"/>
</dbReference>
<gene>
    <name evidence="5" type="ORF">PROFUN_11471</name>
</gene>
<dbReference type="STRING" id="1890364.A0A2P6N9U5"/>
<sequence>MDHLNNPHLLPADDEPIPMVLQNNSHSPAENRRGSIIAASVLLTNVTFVVEYHPDASRGECIYISGGCPQLGNWDVSHAVPLTLNVVPGSEKYIWTVTVSLPTEVPLEYKYIIKGNGKLTKWEGFSGPRKVTPAGTSQLNDDGQYQKDKDGFAPQSRVLVDCGWLVNESQLRIYLGSVKDGPQHGLRMMNSTEDCSIHITPLESLALSWDVPEGADEVLILSAPNRDYFTFMIQIRSRHSNELIGSACVSHHELTCTKGTIQRTILNDRYQMVGLIKLTYLIINPFCHPKNNLSTSVGLRSGGDLLYIGHRGSGATNDTSTVHLLPTENTLLSFVTAARMGAEYIEFDVQLTKDHVPVIAHDEEIHLNSTGIEGQPIELKVPINKLNYEKLRQLKPIMGQPSGVEIVKTVVKARRKSLSEVSTGNKRRLLTDSREEFLSPSPMASPMMTSPMLGSPRNGSPNDLSPKSGSPKQEVEIPPSNGLFERSPSLMPQRKESFWESLDTYPTLEKVFIHLPKQVGFNVEIKYPDEEHIESYLSITERNLYVDCILKVIFEHAKDRHVIISSFDPDVCLLCAAKQICYPVFLLTTGGMDGPHQIDPRKNSIHKAIDFAVSARLAGVVSHSSAVLDDVSVVDRIHRKNLLLFTYGRPNNDPACVQHQKELGVDAVICDKVFTVKKQSHRTTSNNKRNPYVGNFWFHK</sequence>
<dbReference type="InterPro" id="IPR002044">
    <property type="entry name" value="CBM20"/>
</dbReference>
<evidence type="ECO:0000313" key="5">
    <source>
        <dbReference type="EMBL" id="PRP80731.1"/>
    </source>
</evidence>
<dbReference type="SUPFAM" id="SSF49452">
    <property type="entry name" value="Starch-binding domain-like"/>
    <property type="match status" value="1"/>
</dbReference>
<protein>
    <recommendedName>
        <fullName evidence="7">Glycerophosphocholine phosphodiesterase GPCPD1</fullName>
    </recommendedName>
</protein>
<dbReference type="PROSITE" id="PS51704">
    <property type="entry name" value="GP_PDE"/>
    <property type="match status" value="1"/>
</dbReference>